<sequence>MKGGENMKIAKKFKNAFKAFRQTGTDMSLEQLVDFLGLKGIDKEDLSEATYFACMKVLSESIGKLPLKLLSYNDKNGVIAARQHPLYNVLKNRPNKFMTASTFWSTVEFNRNHYGNAYCLIEGAGNNIQLWILDNTRVQVWYDDAKLLGDNEAIYYLYSTGSKSYKFSSEEILHFKGSNTLDGITGISVREQLKSTIKGNIKSQELLNKLYDSGFTAKAVVQYTGSLSDENVQTFIEGIEEYATGSLEHKGIKNIIPVPLGSTLTPLNIKLADNQFIEVKQYSALQIASAFGIKPYQIGDYSKSSYASAEAQQLSFYVDTLLYIIKQYEEEISYKLLSNEELNQGLHCKFNVSVILRADLKTQIETLCSAVGNFIYTPNEARALLDLEAKEGGDKLLGNGAAIPVELAGIQYMKDDNLEEGGNKSWIKNFIRETLKEMKDAA</sequence>
<name>A0A644VK50_9ZZZZ</name>
<gene>
    <name evidence="1" type="ORF">SDC9_37772</name>
</gene>
<comment type="caution">
    <text evidence="1">The sequence shown here is derived from an EMBL/GenBank/DDBJ whole genome shotgun (WGS) entry which is preliminary data.</text>
</comment>
<dbReference type="NCBIfam" id="TIGR01537">
    <property type="entry name" value="portal_HK97"/>
    <property type="match status" value="1"/>
</dbReference>
<evidence type="ECO:0008006" key="2">
    <source>
        <dbReference type="Google" id="ProtNLM"/>
    </source>
</evidence>
<reference evidence="1" key="1">
    <citation type="submission" date="2019-08" db="EMBL/GenBank/DDBJ databases">
        <authorList>
            <person name="Kucharzyk K."/>
            <person name="Murdoch R.W."/>
            <person name="Higgins S."/>
            <person name="Loffler F."/>
        </authorList>
    </citation>
    <scope>NUCLEOTIDE SEQUENCE</scope>
</reference>
<dbReference type="InterPro" id="IPR006427">
    <property type="entry name" value="Portal_HK97"/>
</dbReference>
<dbReference type="AlphaFoldDB" id="A0A644VK50"/>
<proteinExistence type="predicted"/>
<protein>
    <recommendedName>
        <fullName evidence="2">Phage portal protein</fullName>
    </recommendedName>
</protein>
<evidence type="ECO:0000313" key="1">
    <source>
        <dbReference type="EMBL" id="MPL91696.1"/>
    </source>
</evidence>
<organism evidence="1">
    <name type="scientific">bioreactor metagenome</name>
    <dbReference type="NCBI Taxonomy" id="1076179"/>
    <lineage>
        <taxon>unclassified sequences</taxon>
        <taxon>metagenomes</taxon>
        <taxon>ecological metagenomes</taxon>
    </lineage>
</organism>
<dbReference type="EMBL" id="VSSQ01000336">
    <property type="protein sequence ID" value="MPL91696.1"/>
    <property type="molecule type" value="Genomic_DNA"/>
</dbReference>
<dbReference type="Pfam" id="PF04860">
    <property type="entry name" value="Phage_portal"/>
    <property type="match status" value="1"/>
</dbReference>
<accession>A0A644VK50</accession>
<dbReference type="InterPro" id="IPR006944">
    <property type="entry name" value="Phage/GTA_portal"/>
</dbReference>